<dbReference type="GO" id="GO:0004190">
    <property type="term" value="F:aspartic-type endopeptidase activity"/>
    <property type="evidence" value="ECO:0007669"/>
    <property type="project" value="UniProtKB-KW"/>
</dbReference>
<dbReference type="InterPro" id="IPR036397">
    <property type="entry name" value="RNaseH_sf"/>
</dbReference>
<protein>
    <recommendedName>
        <fullName evidence="6">Integrase catalytic domain-containing protein</fullName>
    </recommendedName>
</protein>
<keyword evidence="1" id="KW-0645">Protease</keyword>
<dbReference type="GO" id="GO:0003676">
    <property type="term" value="F:nucleic acid binding"/>
    <property type="evidence" value="ECO:0007669"/>
    <property type="project" value="InterPro"/>
</dbReference>
<keyword evidence="2" id="KW-0479">Metal-binding</keyword>
<dbReference type="OrthoDB" id="1737296at2759"/>
<dbReference type="Pfam" id="PF07727">
    <property type="entry name" value="RVT_2"/>
    <property type="match status" value="1"/>
</dbReference>
<feature type="domain" description="Integrase catalytic" evidence="6">
    <location>
        <begin position="668"/>
        <end position="842"/>
    </location>
</feature>
<evidence type="ECO:0000256" key="4">
    <source>
        <dbReference type="ARBA" id="ARBA00022801"/>
    </source>
</evidence>
<evidence type="ECO:0000259" key="6">
    <source>
        <dbReference type="PROSITE" id="PS50994"/>
    </source>
</evidence>
<dbReference type="Gene3D" id="3.30.420.10">
    <property type="entry name" value="Ribonuclease H-like superfamily/Ribonuclease H"/>
    <property type="match status" value="1"/>
</dbReference>
<evidence type="ECO:0000256" key="1">
    <source>
        <dbReference type="ARBA" id="ARBA00022670"/>
    </source>
</evidence>
<dbReference type="InterPro" id="IPR025724">
    <property type="entry name" value="GAG-pre-integrase_dom"/>
</dbReference>
<dbReference type="PROSITE" id="PS50994">
    <property type="entry name" value="INTEGRASE"/>
    <property type="match status" value="1"/>
</dbReference>
<dbReference type="InterPro" id="IPR013103">
    <property type="entry name" value="RVT_2"/>
</dbReference>
<evidence type="ECO:0000313" key="7">
    <source>
        <dbReference type="EMBL" id="KAG8499662.1"/>
    </source>
</evidence>
<evidence type="ECO:0000256" key="3">
    <source>
        <dbReference type="ARBA" id="ARBA00022750"/>
    </source>
</evidence>
<keyword evidence="8" id="KW-1185">Reference proteome</keyword>
<dbReference type="EMBL" id="JAHUZN010000003">
    <property type="protein sequence ID" value="KAG8499662.1"/>
    <property type="molecule type" value="Genomic_DNA"/>
</dbReference>
<dbReference type="PANTHER" id="PTHR42648:SF26">
    <property type="entry name" value="INTEGRASE CATALYTIC DOMAIN-CONTAINING PROTEIN"/>
    <property type="match status" value="1"/>
</dbReference>
<sequence>MATTHSDDSTTAEPRGSIFASDRVVTSFPWHEVVKLDESSFIQWQQQVRFILRGYGLLGFLDGSFTAPTRFIRSTDGTLVSNPSALVFEQQDNLLTSWLLSTISSSFLSSFTDVRTTCDVWTMANSIFAADTSVKQSQLRHDLHSLKKASGVQISETERTAVLLAGLSSEFDAVVSSVSLSPVLLPFQRVVDTLLECEARQARSVQDVLIFANLVEGSQLHDVDGSSRGGRPPLRGRGRGFRPRVQCQICSRYGHLAQRCYYWYYRDETSTEVPMVQHGGPVFGAVNDDWGTGFRSQNGPGQRPGQNWVASGQNWMPSNVYVRPKVGASNVDPRGPHAATNSLGPNPFVAPGARPPTDGFYSAYGHQSLAQRYGDIGGLPIRPYGPNGTGQGCGPSGSVRPRINDGQISSQANVNCVNLDGPLQNTAPAVPWRTKPRARVFDVDSSPYDSSQFVGIPRLPELHASDYSDATAYDSNWDGTGSWCPDTGATHHVCQNASELNTSTPYSGNSSLLMGNGAPTRISSIGHTVLPTPNKVLHLSNVLCVPSIRKNLMLVSQFASDNNVFFEFHPLYCVIKDAQTHEVLMRGRVRDGLYQFTVAKSVHPASVPSVHNAEVLSSSSNNNVFELWHKRLGHPSDVVVKDVLNKSNVAFSKKCLGSVCVACQQDKAHKLPFISSTTEYLELFELVVSDLWGPASVACEGNLYYVSFIDMCSRFTWVYLIKRKSQALECFLQFQKMVLTQFGKHIKKFQSDWGGEFRAFASVLANHGILHRLSCPHTSEQNGVAERKHRHIVETGLTLLAQSNLPMMYWGYAFCSAVHLINRLPTPVLQGQSPYQVLYGKEPTYDHLRVFGCCCFPYLRPFLSHKLDFRSQPCTFLGYSSQHKGYYCLTPDGKMIISRHVVFDEQRFPFSSAVKDTDSASGCVPTYVPIVRSAVVQPLVRQSSTPSSEPSPSLPGEPSASCTPTLSGSVDVSSGGCPSCPSALVPAGPVSLGNTHTMVTRSKAGIFKPRVLHVETDEFEPRTVEEALAHTEWKQAVQAEFDALVDNSTWCLVPLPPGRKVIGCKWLFKVKKNPDGTIARRKARLVAKGCSQAPGCDFKETFSPVVKPATIRVILSVAVTKGWKLRQVDVNNAFLNGDLTDEVFMQQPPGYVQSGQNGERLVCRLNKALYGLRQAPRAWFDKLKGFLTSAGFVLSKSDASLFVRITTTSTLYVLVYVDDIIITGNESGSIDDFVQQLHSKFSLKDMGDLHYFLGVEVTRMPTGSLHLCQRKYISDILDRSGLANAKSVNTPMVSSSILSKSDGDFLSDPTDYRSLAGALQYVVLTRPDIAYAVNRVCQFMHAPTTEHLTALKRILRYLRGTIDYGLIFRPSDRLSLVGYADANWGLDFDDRRSTTGYCIFFGHTPVSWSSKKQQVVSRSTAEAEYRSLAAAASDVTWLMSLLQELHLCSVDVLALWCDNSSAVAVAANPVLHSKFKHVELDLFFVREKVATGSLVVGEVPACDQVADVLTKPLSASVFTRFRNFLRVYSREEMGEC</sequence>
<dbReference type="Proteomes" id="UP000701853">
    <property type="component" value="Chromosome 3"/>
</dbReference>
<name>A0A8J5ZIV0_9ROSI</name>
<dbReference type="GO" id="GO:0015074">
    <property type="term" value="P:DNA integration"/>
    <property type="evidence" value="ECO:0007669"/>
    <property type="project" value="InterPro"/>
</dbReference>
<dbReference type="InterPro" id="IPR039537">
    <property type="entry name" value="Retrotran_Ty1/copia-like"/>
</dbReference>
<accession>A0A8J5ZIV0</accession>
<dbReference type="Pfam" id="PF25597">
    <property type="entry name" value="SH3_retrovirus"/>
    <property type="match status" value="1"/>
</dbReference>
<evidence type="ECO:0000313" key="8">
    <source>
        <dbReference type="Proteomes" id="UP000701853"/>
    </source>
</evidence>
<dbReference type="SUPFAM" id="SSF53098">
    <property type="entry name" value="Ribonuclease H-like"/>
    <property type="match status" value="1"/>
</dbReference>
<dbReference type="InterPro" id="IPR001584">
    <property type="entry name" value="Integrase_cat-core"/>
</dbReference>
<evidence type="ECO:0000256" key="2">
    <source>
        <dbReference type="ARBA" id="ARBA00022723"/>
    </source>
</evidence>
<feature type="compositionally biased region" description="Low complexity" evidence="5">
    <location>
        <begin position="943"/>
        <end position="961"/>
    </location>
</feature>
<keyword evidence="3" id="KW-0064">Aspartyl protease</keyword>
<dbReference type="InterPro" id="IPR043502">
    <property type="entry name" value="DNA/RNA_pol_sf"/>
</dbReference>
<dbReference type="Pfam" id="PF13976">
    <property type="entry name" value="gag_pre-integrs"/>
    <property type="match status" value="1"/>
</dbReference>
<dbReference type="PANTHER" id="PTHR42648">
    <property type="entry name" value="TRANSPOSASE, PUTATIVE-RELATED"/>
    <property type="match status" value="1"/>
</dbReference>
<dbReference type="GO" id="GO:0006508">
    <property type="term" value="P:proteolysis"/>
    <property type="evidence" value="ECO:0007669"/>
    <property type="project" value="UniProtKB-KW"/>
</dbReference>
<comment type="caution">
    <text evidence="7">The sequence shown here is derived from an EMBL/GenBank/DDBJ whole genome shotgun (WGS) entry which is preliminary data.</text>
</comment>
<dbReference type="InterPro" id="IPR057670">
    <property type="entry name" value="SH3_retrovirus"/>
</dbReference>
<dbReference type="Pfam" id="PF00665">
    <property type="entry name" value="rve"/>
    <property type="match status" value="1"/>
</dbReference>
<keyword evidence="4" id="KW-0378">Hydrolase</keyword>
<evidence type="ECO:0000256" key="5">
    <source>
        <dbReference type="SAM" id="MobiDB-lite"/>
    </source>
</evidence>
<feature type="region of interest" description="Disordered" evidence="5">
    <location>
        <begin position="941"/>
        <end position="967"/>
    </location>
</feature>
<dbReference type="Pfam" id="PF22936">
    <property type="entry name" value="Pol_BBD"/>
    <property type="match status" value="1"/>
</dbReference>
<dbReference type="InterPro" id="IPR054722">
    <property type="entry name" value="PolX-like_BBD"/>
</dbReference>
<dbReference type="GO" id="GO:0046872">
    <property type="term" value="F:metal ion binding"/>
    <property type="evidence" value="ECO:0007669"/>
    <property type="project" value="UniProtKB-KW"/>
</dbReference>
<reference evidence="7 8" key="1">
    <citation type="journal article" date="2021" name="bioRxiv">
        <title>The Gossypium anomalum genome as a resource for cotton improvement and evolutionary analysis of hybrid incompatibility.</title>
        <authorList>
            <person name="Grover C.E."/>
            <person name="Yuan D."/>
            <person name="Arick M.A."/>
            <person name="Miller E.R."/>
            <person name="Hu G."/>
            <person name="Peterson D.G."/>
            <person name="Wendel J.F."/>
            <person name="Udall J.A."/>
        </authorList>
    </citation>
    <scope>NUCLEOTIDE SEQUENCE [LARGE SCALE GENOMIC DNA]</scope>
    <source>
        <strain evidence="7">JFW-Udall</strain>
        <tissue evidence="7">Leaf</tissue>
    </source>
</reference>
<dbReference type="CDD" id="cd09272">
    <property type="entry name" value="RNase_HI_RT_Ty1"/>
    <property type="match status" value="1"/>
</dbReference>
<dbReference type="InterPro" id="IPR012337">
    <property type="entry name" value="RNaseH-like_sf"/>
</dbReference>
<dbReference type="SUPFAM" id="SSF56672">
    <property type="entry name" value="DNA/RNA polymerases"/>
    <property type="match status" value="1"/>
</dbReference>
<organism evidence="7 8">
    <name type="scientific">Gossypium anomalum</name>
    <dbReference type="NCBI Taxonomy" id="47600"/>
    <lineage>
        <taxon>Eukaryota</taxon>
        <taxon>Viridiplantae</taxon>
        <taxon>Streptophyta</taxon>
        <taxon>Embryophyta</taxon>
        <taxon>Tracheophyta</taxon>
        <taxon>Spermatophyta</taxon>
        <taxon>Magnoliopsida</taxon>
        <taxon>eudicotyledons</taxon>
        <taxon>Gunneridae</taxon>
        <taxon>Pentapetalae</taxon>
        <taxon>rosids</taxon>
        <taxon>malvids</taxon>
        <taxon>Malvales</taxon>
        <taxon>Malvaceae</taxon>
        <taxon>Malvoideae</taxon>
        <taxon>Gossypium</taxon>
    </lineage>
</organism>
<proteinExistence type="predicted"/>
<gene>
    <name evidence="7" type="ORF">CXB51_006097</name>
</gene>